<evidence type="ECO:0000313" key="2">
    <source>
        <dbReference type="Proteomes" id="UP001596391"/>
    </source>
</evidence>
<dbReference type="RefSeq" id="WP_390233938.1">
    <property type="nucleotide sequence ID" value="NZ_JBHSWI010000001.1"/>
</dbReference>
<dbReference type="EMBL" id="JBHSWI010000001">
    <property type="protein sequence ID" value="MFC6644705.1"/>
    <property type="molecule type" value="Genomic_DNA"/>
</dbReference>
<proteinExistence type="predicted"/>
<sequence length="94" mass="10327">MNELARLVVTQPEARFQLMDVELVPGLRDQAPMAASVASRWADTPHEVVQGEPPSALGRLARIRFKVWIELPRGAKPAGALVAEHFSCDAKPTR</sequence>
<organism evidence="1 2">
    <name type="scientific">Granulicella cerasi</name>
    <dbReference type="NCBI Taxonomy" id="741063"/>
    <lineage>
        <taxon>Bacteria</taxon>
        <taxon>Pseudomonadati</taxon>
        <taxon>Acidobacteriota</taxon>
        <taxon>Terriglobia</taxon>
        <taxon>Terriglobales</taxon>
        <taxon>Acidobacteriaceae</taxon>
        <taxon>Granulicella</taxon>
    </lineage>
</organism>
<protein>
    <submittedName>
        <fullName evidence="1">Uncharacterized protein</fullName>
    </submittedName>
</protein>
<reference evidence="2" key="1">
    <citation type="journal article" date="2019" name="Int. J. Syst. Evol. Microbiol.">
        <title>The Global Catalogue of Microorganisms (GCM) 10K type strain sequencing project: providing services to taxonomists for standard genome sequencing and annotation.</title>
        <authorList>
            <consortium name="The Broad Institute Genomics Platform"/>
            <consortium name="The Broad Institute Genome Sequencing Center for Infectious Disease"/>
            <person name="Wu L."/>
            <person name="Ma J."/>
        </authorList>
    </citation>
    <scope>NUCLEOTIDE SEQUENCE [LARGE SCALE GENOMIC DNA]</scope>
    <source>
        <strain evidence="2">CGMCC 1.16026</strain>
    </source>
</reference>
<dbReference type="Proteomes" id="UP001596391">
    <property type="component" value="Unassembled WGS sequence"/>
</dbReference>
<keyword evidence="2" id="KW-1185">Reference proteome</keyword>
<name>A0ABW1Z8H1_9BACT</name>
<gene>
    <name evidence="1" type="ORF">ACFQBQ_03680</name>
</gene>
<accession>A0ABW1Z8H1</accession>
<comment type="caution">
    <text evidence="1">The sequence shown here is derived from an EMBL/GenBank/DDBJ whole genome shotgun (WGS) entry which is preliminary data.</text>
</comment>
<evidence type="ECO:0000313" key="1">
    <source>
        <dbReference type="EMBL" id="MFC6644705.1"/>
    </source>
</evidence>